<accession>A0ABM1W3F6</accession>
<dbReference type="GeneID" id="118478894"/>
<evidence type="ECO:0000256" key="1">
    <source>
        <dbReference type="SAM" id="Phobius"/>
    </source>
</evidence>
<name>A0ABM1W3F6_APLCA</name>
<keyword evidence="1" id="KW-1133">Transmembrane helix</keyword>
<gene>
    <name evidence="3" type="primary">LOC118478894</name>
</gene>
<keyword evidence="1" id="KW-0812">Transmembrane</keyword>
<evidence type="ECO:0000313" key="2">
    <source>
        <dbReference type="Proteomes" id="UP000694888"/>
    </source>
</evidence>
<keyword evidence="2" id="KW-1185">Reference proteome</keyword>
<dbReference type="RefSeq" id="XP_035829199.1">
    <property type="nucleotide sequence ID" value="XM_035973306.1"/>
</dbReference>
<reference evidence="3" key="1">
    <citation type="submission" date="2025-08" db="UniProtKB">
        <authorList>
            <consortium name="RefSeq"/>
        </authorList>
    </citation>
    <scope>IDENTIFICATION</scope>
</reference>
<sequence length="180" mass="19035">MAAIISPEPPKTAPTLVINGKTFTDVSAGNTVVLEAGTEHSVACHVDGRFPEISASDISLQCGGRDVTDGKIVPSLLSVCFNETSCSCRAEHLSGCYDLTTEVIVSLTDGGTNGQKLGQQSDIHVTIAVAVGAVVATFVLGFITAVAVYCVLSRKGKEFVSKRNMRSFMFKVISFLYPMP</sequence>
<feature type="transmembrane region" description="Helical" evidence="1">
    <location>
        <begin position="125"/>
        <end position="152"/>
    </location>
</feature>
<evidence type="ECO:0000313" key="3">
    <source>
        <dbReference type="RefSeq" id="XP_035829199.1"/>
    </source>
</evidence>
<keyword evidence="1" id="KW-0472">Membrane</keyword>
<dbReference type="Proteomes" id="UP000694888">
    <property type="component" value="Unplaced"/>
</dbReference>
<protein>
    <submittedName>
        <fullName evidence="3">Uncharacterized protein LOC118478894</fullName>
    </submittedName>
</protein>
<organism evidence="2 3">
    <name type="scientific">Aplysia californica</name>
    <name type="common">California sea hare</name>
    <dbReference type="NCBI Taxonomy" id="6500"/>
    <lineage>
        <taxon>Eukaryota</taxon>
        <taxon>Metazoa</taxon>
        <taxon>Spiralia</taxon>
        <taxon>Lophotrochozoa</taxon>
        <taxon>Mollusca</taxon>
        <taxon>Gastropoda</taxon>
        <taxon>Heterobranchia</taxon>
        <taxon>Euthyneura</taxon>
        <taxon>Tectipleura</taxon>
        <taxon>Aplysiida</taxon>
        <taxon>Aplysioidea</taxon>
        <taxon>Aplysiidae</taxon>
        <taxon>Aplysia</taxon>
    </lineage>
</organism>
<proteinExistence type="predicted"/>